<proteinExistence type="predicted"/>
<feature type="compositionally biased region" description="Basic and acidic residues" evidence="1">
    <location>
        <begin position="198"/>
        <end position="250"/>
    </location>
</feature>
<feature type="region of interest" description="Disordered" evidence="1">
    <location>
        <begin position="182"/>
        <end position="250"/>
    </location>
</feature>
<gene>
    <name evidence="2" type="ORF">M9Y10_039587</name>
</gene>
<evidence type="ECO:0000313" key="3">
    <source>
        <dbReference type="Proteomes" id="UP001470230"/>
    </source>
</evidence>
<feature type="compositionally biased region" description="Low complexity" evidence="1">
    <location>
        <begin position="184"/>
        <end position="195"/>
    </location>
</feature>
<reference evidence="2 3" key="1">
    <citation type="submission" date="2024-04" db="EMBL/GenBank/DDBJ databases">
        <title>Tritrichomonas musculus Genome.</title>
        <authorList>
            <person name="Alves-Ferreira E."/>
            <person name="Grigg M."/>
            <person name="Lorenzi H."/>
            <person name="Galac M."/>
        </authorList>
    </citation>
    <scope>NUCLEOTIDE SEQUENCE [LARGE SCALE GENOMIC DNA]</scope>
    <source>
        <strain evidence="2 3">EAF2021</strain>
    </source>
</reference>
<evidence type="ECO:0008006" key="4">
    <source>
        <dbReference type="Google" id="ProtNLM"/>
    </source>
</evidence>
<evidence type="ECO:0000313" key="2">
    <source>
        <dbReference type="EMBL" id="KAK8888508.1"/>
    </source>
</evidence>
<keyword evidence="3" id="KW-1185">Reference proteome</keyword>
<comment type="caution">
    <text evidence="2">The sequence shown here is derived from an EMBL/GenBank/DDBJ whole genome shotgun (WGS) entry which is preliminary data.</text>
</comment>
<accession>A0ABR2KC95</accession>
<sequence>MIAFYIALVASATDATYIKDHLAGNWSATLTHPGLQPSEYSHFHVCFNELPTKSFEAAIFEDENATTPVTIFSISFIDGSTVSIKSDTENEDEATRVSISLGMKYHHTAVGSYKQYVFNFNYANPNRIHITLFDNEKDEMTIIHLVKEVPQKTIFQKYGMTVFAVLAFGLSMFLNYKFKPVPQPAQQQPKQQPKQQNKKVEIVEKEKENEENSNEEKENEEHQEKNESNDSDQKKNTRDDEDENGKVKTE</sequence>
<dbReference type="Proteomes" id="UP001470230">
    <property type="component" value="Unassembled WGS sequence"/>
</dbReference>
<organism evidence="2 3">
    <name type="scientific">Tritrichomonas musculus</name>
    <dbReference type="NCBI Taxonomy" id="1915356"/>
    <lineage>
        <taxon>Eukaryota</taxon>
        <taxon>Metamonada</taxon>
        <taxon>Parabasalia</taxon>
        <taxon>Tritrichomonadida</taxon>
        <taxon>Tritrichomonadidae</taxon>
        <taxon>Tritrichomonas</taxon>
    </lineage>
</organism>
<protein>
    <recommendedName>
        <fullName evidence="4">Signal sequence receptor subunit alpha</fullName>
    </recommendedName>
</protein>
<evidence type="ECO:0000256" key="1">
    <source>
        <dbReference type="SAM" id="MobiDB-lite"/>
    </source>
</evidence>
<name>A0ABR2KC95_9EUKA</name>
<dbReference type="EMBL" id="JAPFFF010000006">
    <property type="protein sequence ID" value="KAK8888508.1"/>
    <property type="molecule type" value="Genomic_DNA"/>
</dbReference>